<dbReference type="Gene3D" id="3.10.310.70">
    <property type="match status" value="1"/>
</dbReference>
<dbReference type="Gene3D" id="3.20.20.140">
    <property type="entry name" value="Metal-dependent hydrolases"/>
    <property type="match status" value="1"/>
</dbReference>
<proteinExistence type="predicted"/>
<evidence type="ECO:0000259" key="2">
    <source>
        <dbReference type="Pfam" id="PF07969"/>
    </source>
</evidence>
<keyword evidence="1" id="KW-0732">Signal</keyword>
<dbReference type="GO" id="GO:0016810">
    <property type="term" value="F:hydrolase activity, acting on carbon-nitrogen (but not peptide) bonds"/>
    <property type="evidence" value="ECO:0007669"/>
    <property type="project" value="InterPro"/>
</dbReference>
<dbReference type="CDD" id="cd01300">
    <property type="entry name" value="YtcJ_like"/>
    <property type="match status" value="1"/>
</dbReference>
<dbReference type="SUPFAM" id="SSF51338">
    <property type="entry name" value="Composite domain of metallo-dependent hydrolases"/>
    <property type="match status" value="1"/>
</dbReference>
<evidence type="ECO:0000313" key="3">
    <source>
        <dbReference type="EMBL" id="AOS98421.1"/>
    </source>
</evidence>
<dbReference type="KEGG" id="micc:AUP74_03055"/>
<dbReference type="Gene3D" id="2.30.40.10">
    <property type="entry name" value="Urease, subunit C, domain 1"/>
    <property type="match status" value="1"/>
</dbReference>
<name>A0A1C9WB90_9GAMM</name>
<dbReference type="InterPro" id="IPR011059">
    <property type="entry name" value="Metal-dep_hydrolase_composite"/>
</dbReference>
<organism evidence="3 4">
    <name type="scientific">Microbulbifer aggregans</name>
    <dbReference type="NCBI Taxonomy" id="1769779"/>
    <lineage>
        <taxon>Bacteria</taxon>
        <taxon>Pseudomonadati</taxon>
        <taxon>Pseudomonadota</taxon>
        <taxon>Gammaproteobacteria</taxon>
        <taxon>Cellvibrionales</taxon>
        <taxon>Microbulbiferaceae</taxon>
        <taxon>Microbulbifer</taxon>
    </lineage>
</organism>
<keyword evidence="4" id="KW-1185">Reference proteome</keyword>
<protein>
    <submittedName>
        <fullName evidence="3">N-substituted formamide deformylase</fullName>
        <ecNumber evidence="3">3.5.1.91</ecNumber>
    </submittedName>
</protein>
<dbReference type="RefSeq" id="WP_069948285.1">
    <property type="nucleotide sequence ID" value="NZ_CP014143.1"/>
</dbReference>
<dbReference type="Pfam" id="PF07969">
    <property type="entry name" value="Amidohydro_3"/>
    <property type="match status" value="1"/>
</dbReference>
<gene>
    <name evidence="3" type="primary">nfdA_5</name>
    <name evidence="3" type="ORF">AUP74_03055</name>
</gene>
<feature type="signal peptide" evidence="1">
    <location>
        <begin position="1"/>
        <end position="23"/>
    </location>
</feature>
<feature type="chain" id="PRO_5008895665" evidence="1">
    <location>
        <begin position="24"/>
        <end position="601"/>
    </location>
</feature>
<dbReference type="SUPFAM" id="SSF51556">
    <property type="entry name" value="Metallo-dependent hydrolases"/>
    <property type="match status" value="1"/>
</dbReference>
<dbReference type="PANTHER" id="PTHR22642">
    <property type="entry name" value="IMIDAZOLONEPROPIONASE"/>
    <property type="match status" value="1"/>
</dbReference>
<dbReference type="Proteomes" id="UP000095672">
    <property type="component" value="Chromosome"/>
</dbReference>
<dbReference type="InterPro" id="IPR013108">
    <property type="entry name" value="Amidohydro_3"/>
</dbReference>
<dbReference type="OrthoDB" id="5734927at2"/>
<accession>A0A1C9WB90</accession>
<dbReference type="InterPro" id="IPR032466">
    <property type="entry name" value="Metal_Hydrolase"/>
</dbReference>
<dbReference type="InterPro" id="IPR033932">
    <property type="entry name" value="YtcJ-like"/>
</dbReference>
<dbReference type="PROSITE" id="PS51257">
    <property type="entry name" value="PROKAR_LIPOPROTEIN"/>
    <property type="match status" value="1"/>
</dbReference>
<dbReference type="PANTHER" id="PTHR22642:SF2">
    <property type="entry name" value="PROTEIN LONG AFTER FAR-RED 3"/>
    <property type="match status" value="1"/>
</dbReference>
<dbReference type="EC" id="3.5.1.91" evidence="3"/>
<evidence type="ECO:0000313" key="4">
    <source>
        <dbReference type="Proteomes" id="UP000095672"/>
    </source>
</evidence>
<dbReference type="AlphaFoldDB" id="A0A1C9WB90"/>
<evidence type="ECO:0000256" key="1">
    <source>
        <dbReference type="SAM" id="SignalP"/>
    </source>
</evidence>
<reference evidence="4" key="1">
    <citation type="submission" date="2016-01" db="EMBL/GenBank/DDBJ databases">
        <title>Complete genome sequence of Microbulbifer sp. CCB-MM1, a halophile isolated from Matang Mangrove Forest, Perak.</title>
        <authorList>
            <person name="Moh T.H."/>
            <person name="Dinesh B."/>
            <person name="Lau N.-S."/>
            <person name="Go F."/>
            <person name="Alexander Chong S.-C."/>
        </authorList>
    </citation>
    <scope>NUCLEOTIDE SEQUENCE [LARGE SCALE GENOMIC DNA]</scope>
    <source>
        <strain evidence="4">CCB-MM1</strain>
    </source>
</reference>
<dbReference type="EMBL" id="CP014143">
    <property type="protein sequence ID" value="AOS98421.1"/>
    <property type="molecule type" value="Genomic_DNA"/>
</dbReference>
<keyword evidence="3" id="KW-0378">Hydrolase</keyword>
<sequence length="601" mass="66582" precursor="true">MNRSIHCGSLRFPLVVALTLLLAACQPEQKTDVKPPQHAEKILYGGDIVTVDPDNTFAEAVAVSEGRIVAVGSFADVSQLGGEDTEMIDLKGHTLMPGFIDIHTHPILSAMMGEVVDVSGFTHNNRAEIFAALKRGIEQKNPGEWVLAYGWDPAILADLEPPTLAELDRLAPENPLLIIAQTLHSAFANSLAFTAAGIDRDTPDPEGGYFARDARGNFTGLVMEVGAMAKFTASTPKYPLPAYLYLLTNQLETYATTGYTTIAAPGLQPIIPRHIEALRTVAQHPDAPVRVLTYPLFEQLDKTRFEPDSGDGAFEVRGPKLWVDGSPYAGGMAMESPYLDNDFTRNRLGIEAGSRGHLTFSDEQLQALVLRYHREGWQISAHAQGERAVAQFLDAVELAQQKYPREDHRHRIEHAALITPSQLQRAAELGVTPSFYIDHIYYYGHALSRSIVGPQRAERFMPINSAKKANHRFTIHTDSPSSPLGPTRAMRTAVLRQTRNDSELLGEREQIDVDAAIRAITINAAWQIHQEQSRGSIEVGKLADFTVLSENLREVPAEQWQRIEVTGTYLNGEQVTPQKWSLRKLELVLQAGWELLLHKFD</sequence>
<feature type="domain" description="Amidohydrolase 3" evidence="2">
    <location>
        <begin position="86"/>
        <end position="575"/>
    </location>
</feature>